<feature type="region of interest" description="Disordered" evidence="1">
    <location>
        <begin position="1"/>
        <end position="20"/>
    </location>
</feature>
<dbReference type="InterPro" id="IPR001810">
    <property type="entry name" value="F-box_dom"/>
</dbReference>
<dbReference type="OrthoDB" id="2322499at2759"/>
<dbReference type="Proteomes" id="UP000799118">
    <property type="component" value="Unassembled WGS sequence"/>
</dbReference>
<gene>
    <name evidence="3" type="ORF">BT96DRAFT_560406</name>
</gene>
<dbReference type="AlphaFoldDB" id="A0A6A4GKS1"/>
<dbReference type="EMBL" id="ML769922">
    <property type="protein sequence ID" value="KAE9386000.1"/>
    <property type="molecule type" value="Genomic_DNA"/>
</dbReference>
<organism evidence="3 4">
    <name type="scientific">Gymnopus androsaceus JB14</name>
    <dbReference type="NCBI Taxonomy" id="1447944"/>
    <lineage>
        <taxon>Eukaryota</taxon>
        <taxon>Fungi</taxon>
        <taxon>Dikarya</taxon>
        <taxon>Basidiomycota</taxon>
        <taxon>Agaricomycotina</taxon>
        <taxon>Agaricomycetes</taxon>
        <taxon>Agaricomycetidae</taxon>
        <taxon>Agaricales</taxon>
        <taxon>Marasmiineae</taxon>
        <taxon>Omphalotaceae</taxon>
        <taxon>Gymnopus</taxon>
    </lineage>
</organism>
<proteinExistence type="predicted"/>
<evidence type="ECO:0000259" key="2">
    <source>
        <dbReference type="PROSITE" id="PS50181"/>
    </source>
</evidence>
<evidence type="ECO:0000313" key="3">
    <source>
        <dbReference type="EMBL" id="KAE9386000.1"/>
    </source>
</evidence>
<dbReference type="SMART" id="SM00256">
    <property type="entry name" value="FBOX"/>
    <property type="match status" value="1"/>
</dbReference>
<dbReference type="Gene3D" id="1.20.1280.50">
    <property type="match status" value="1"/>
</dbReference>
<dbReference type="PROSITE" id="PS50181">
    <property type="entry name" value="FBOX"/>
    <property type="match status" value="1"/>
</dbReference>
<feature type="domain" description="F-box" evidence="2">
    <location>
        <begin position="68"/>
        <end position="117"/>
    </location>
</feature>
<dbReference type="SUPFAM" id="SSF81383">
    <property type="entry name" value="F-box domain"/>
    <property type="match status" value="1"/>
</dbReference>
<protein>
    <recommendedName>
        <fullName evidence="2">F-box domain-containing protein</fullName>
    </recommendedName>
</protein>
<feature type="compositionally biased region" description="Basic and acidic residues" evidence="1">
    <location>
        <begin position="1"/>
        <end position="10"/>
    </location>
</feature>
<dbReference type="Pfam" id="PF12937">
    <property type="entry name" value="F-box-like"/>
    <property type="match status" value="1"/>
</dbReference>
<dbReference type="CDD" id="cd09917">
    <property type="entry name" value="F-box_SF"/>
    <property type="match status" value="1"/>
</dbReference>
<accession>A0A6A4GKS1</accession>
<evidence type="ECO:0000256" key="1">
    <source>
        <dbReference type="SAM" id="MobiDB-lite"/>
    </source>
</evidence>
<sequence length="218" mass="24889">MTRRSVRLESKQNGTDGPDESYFVALPHFRARKEKLDEDGQVQVRKRAKKRAIPPEFKNVKGPFGVLETLGKNAPLDIFFEIFTYLKPADLLQLARTSKKLRSILLSKSTESIWRAARSNVWPRYGDSMPLLPDDMSEPQYAHLAFFHFYCHNCLGKRGSGRPLRMFWAFRMSCCRACASQLLTTLNEAQVSFNLDVCVANVIPCEDVYGESQHPQIA</sequence>
<keyword evidence="4" id="KW-1185">Reference proteome</keyword>
<name>A0A6A4GKS1_9AGAR</name>
<evidence type="ECO:0000313" key="4">
    <source>
        <dbReference type="Proteomes" id="UP000799118"/>
    </source>
</evidence>
<reference evidence="3" key="1">
    <citation type="journal article" date="2019" name="Environ. Microbiol.">
        <title>Fungal ecological strategies reflected in gene transcription - a case study of two litter decomposers.</title>
        <authorList>
            <person name="Barbi F."/>
            <person name="Kohler A."/>
            <person name="Barry K."/>
            <person name="Baskaran P."/>
            <person name="Daum C."/>
            <person name="Fauchery L."/>
            <person name="Ihrmark K."/>
            <person name="Kuo A."/>
            <person name="LaButti K."/>
            <person name="Lipzen A."/>
            <person name="Morin E."/>
            <person name="Grigoriev I.V."/>
            <person name="Henrissat B."/>
            <person name="Lindahl B."/>
            <person name="Martin F."/>
        </authorList>
    </citation>
    <scope>NUCLEOTIDE SEQUENCE</scope>
    <source>
        <strain evidence="3">JB14</strain>
    </source>
</reference>
<dbReference type="InterPro" id="IPR036047">
    <property type="entry name" value="F-box-like_dom_sf"/>
</dbReference>